<dbReference type="HOGENOM" id="CLU_2150055_0_0_1"/>
<evidence type="ECO:0000313" key="2">
    <source>
        <dbReference type="Proteomes" id="UP000026961"/>
    </source>
</evidence>
<keyword evidence="2" id="KW-1185">Reference proteome</keyword>
<proteinExistence type="predicted"/>
<protein>
    <submittedName>
        <fullName evidence="1">Uncharacterized protein</fullName>
    </submittedName>
</protein>
<reference evidence="1" key="2">
    <citation type="submission" date="2018-05" db="EMBL/GenBank/DDBJ databases">
        <title>OgluRS3 (Oryza glumaepatula Reference Sequence Version 3).</title>
        <authorList>
            <person name="Zhang J."/>
            <person name="Kudrna D."/>
            <person name="Lee S."/>
            <person name="Talag J."/>
            <person name="Welchert J."/>
            <person name="Wing R.A."/>
        </authorList>
    </citation>
    <scope>NUCLEOTIDE SEQUENCE [LARGE SCALE GENOMIC DNA]</scope>
</reference>
<evidence type="ECO:0000313" key="1">
    <source>
        <dbReference type="EnsemblPlants" id="OGLUM02G16780.1"/>
    </source>
</evidence>
<organism evidence="1">
    <name type="scientific">Oryza glumipatula</name>
    <dbReference type="NCBI Taxonomy" id="40148"/>
    <lineage>
        <taxon>Eukaryota</taxon>
        <taxon>Viridiplantae</taxon>
        <taxon>Streptophyta</taxon>
        <taxon>Embryophyta</taxon>
        <taxon>Tracheophyta</taxon>
        <taxon>Spermatophyta</taxon>
        <taxon>Magnoliopsida</taxon>
        <taxon>Liliopsida</taxon>
        <taxon>Poales</taxon>
        <taxon>Poaceae</taxon>
        <taxon>BOP clade</taxon>
        <taxon>Oryzoideae</taxon>
        <taxon>Oryzeae</taxon>
        <taxon>Oryzinae</taxon>
        <taxon>Oryza</taxon>
    </lineage>
</organism>
<name>A0A0D9YS95_9ORYZ</name>
<dbReference type="AlphaFoldDB" id="A0A0D9YS95"/>
<sequence length="138" mass="15672">MAILIDFVTETLVEPCTNRWWHLNRMKNDGNSTTDLSTQSGFFVSANALRCSREGTSDAVGERGDDPGAWPYCFLSFASSSNEGHGDLLEQHGNSGWYKIDRKDDGENWYKSYMPTCSTKYFGIPAVLTRRNFEQPLW</sequence>
<dbReference type="Proteomes" id="UP000026961">
    <property type="component" value="Chromosome 2"/>
</dbReference>
<reference evidence="1" key="1">
    <citation type="submission" date="2015-04" db="UniProtKB">
        <authorList>
            <consortium name="EnsemblPlants"/>
        </authorList>
    </citation>
    <scope>IDENTIFICATION</scope>
</reference>
<dbReference type="EnsemblPlants" id="OGLUM02G16780.1">
    <property type="protein sequence ID" value="OGLUM02G16780.1"/>
    <property type="gene ID" value="OGLUM02G16780"/>
</dbReference>
<accession>A0A0D9YS95</accession>
<dbReference type="Gramene" id="OGLUM02G16780.1">
    <property type="protein sequence ID" value="OGLUM02G16780.1"/>
    <property type="gene ID" value="OGLUM02G16780"/>
</dbReference>